<dbReference type="RefSeq" id="WP_353645586.1">
    <property type="nucleotide sequence ID" value="NZ_CP159253.1"/>
</dbReference>
<dbReference type="GO" id="GO:0046653">
    <property type="term" value="P:tetrahydrofolate metabolic process"/>
    <property type="evidence" value="ECO:0007669"/>
    <property type="project" value="InterPro"/>
</dbReference>
<dbReference type="InterPro" id="IPR038561">
    <property type="entry name" value="SoxD_sf"/>
</dbReference>
<accession>A0AAU8CJ65</accession>
<dbReference type="Gene3D" id="3.30.2270.10">
    <property type="entry name" value="Folate-binding superfamily"/>
    <property type="match status" value="1"/>
</dbReference>
<organism evidence="2">
    <name type="scientific">Mesorhizobium sp. WSM2240</name>
    <dbReference type="NCBI Taxonomy" id="3228851"/>
    <lineage>
        <taxon>Bacteria</taxon>
        <taxon>Pseudomonadati</taxon>
        <taxon>Pseudomonadota</taxon>
        <taxon>Alphaproteobacteria</taxon>
        <taxon>Hyphomicrobiales</taxon>
        <taxon>Phyllobacteriaceae</taxon>
        <taxon>Mesorhizobium</taxon>
    </lineage>
</organism>
<proteinExistence type="predicted"/>
<protein>
    <submittedName>
        <fullName evidence="2">Sarcosine oxidase subunit delta family protein</fullName>
    </submittedName>
</protein>
<name>A0AAU8CJ65_9HYPH</name>
<gene>
    <name evidence="2" type="ORF">ABVK50_16290</name>
</gene>
<dbReference type="NCBIfam" id="TIGR01374">
    <property type="entry name" value="soxD"/>
    <property type="match status" value="1"/>
</dbReference>
<evidence type="ECO:0000256" key="1">
    <source>
        <dbReference type="SAM" id="MobiDB-lite"/>
    </source>
</evidence>
<dbReference type="InterPro" id="IPR006279">
    <property type="entry name" value="SoxD"/>
</dbReference>
<feature type="region of interest" description="Disordered" evidence="1">
    <location>
        <begin position="79"/>
        <end position="100"/>
    </location>
</feature>
<dbReference type="GO" id="GO:0008115">
    <property type="term" value="F:sarcosine oxidase activity"/>
    <property type="evidence" value="ECO:0007669"/>
    <property type="project" value="InterPro"/>
</dbReference>
<dbReference type="EMBL" id="CP159253">
    <property type="protein sequence ID" value="XCG46874.1"/>
    <property type="molecule type" value="Genomic_DNA"/>
</dbReference>
<feature type="compositionally biased region" description="Basic residues" evidence="1">
    <location>
        <begin position="88"/>
        <end position="100"/>
    </location>
</feature>
<sequence length="100" mass="11417">MLINCPYCGPRDLSEFSYQGDGYRTRPDPASTDQAEWNAYVYDRVNVAGDHNEIWQHAGGCRAHLRVTRNTLTHKITSVGFARDERHKKPHGHRRTGAHS</sequence>
<reference evidence="2" key="1">
    <citation type="submission" date="2024-06" db="EMBL/GenBank/DDBJ databases">
        <title>Mesorhizobium karijinii sp. nov., a symbiont of the iconic Swainsona formosa from arid Australia.</title>
        <authorList>
            <person name="Hill Y.J."/>
            <person name="Watkin E.L.J."/>
            <person name="O'Hara G.W."/>
            <person name="Terpolilli J."/>
            <person name="Tye M.L."/>
            <person name="Kohlmeier M.G."/>
        </authorList>
    </citation>
    <scope>NUCLEOTIDE SEQUENCE</scope>
    <source>
        <strain evidence="2">WSM2240</strain>
    </source>
</reference>
<evidence type="ECO:0000313" key="2">
    <source>
        <dbReference type="EMBL" id="XCG46874.1"/>
    </source>
</evidence>
<dbReference type="AlphaFoldDB" id="A0AAU8CJ65"/>
<dbReference type="Pfam" id="PF04267">
    <property type="entry name" value="SoxD"/>
    <property type="match status" value="1"/>
</dbReference>